<dbReference type="EMBL" id="JABAYA010000094">
    <property type="protein sequence ID" value="KAF7725559.1"/>
    <property type="molecule type" value="Genomic_DNA"/>
</dbReference>
<dbReference type="Pfam" id="PF01172">
    <property type="entry name" value="SBDS_N"/>
    <property type="match status" value="1"/>
</dbReference>
<dbReference type="OrthoDB" id="2567806at2759"/>
<keyword evidence="3" id="KW-1185">Reference proteome</keyword>
<dbReference type="AlphaFoldDB" id="A0A8H7BR08"/>
<evidence type="ECO:0000313" key="2">
    <source>
        <dbReference type="EMBL" id="KAF7725559.1"/>
    </source>
</evidence>
<gene>
    <name evidence="2" type="ORF">EC973_009514</name>
</gene>
<dbReference type="Gene3D" id="3.30.1250.10">
    <property type="entry name" value="Ribosome maturation protein SBDS, N-terminal domain"/>
    <property type="match status" value="1"/>
</dbReference>
<dbReference type="Proteomes" id="UP000605846">
    <property type="component" value="Unassembled WGS sequence"/>
</dbReference>
<organism evidence="2 3">
    <name type="scientific">Apophysomyces ossiformis</name>
    <dbReference type="NCBI Taxonomy" id="679940"/>
    <lineage>
        <taxon>Eukaryota</taxon>
        <taxon>Fungi</taxon>
        <taxon>Fungi incertae sedis</taxon>
        <taxon>Mucoromycota</taxon>
        <taxon>Mucoromycotina</taxon>
        <taxon>Mucoromycetes</taxon>
        <taxon>Mucorales</taxon>
        <taxon>Mucorineae</taxon>
        <taxon>Mucoraceae</taxon>
        <taxon>Apophysomyces</taxon>
    </lineage>
</organism>
<comment type="caution">
    <text evidence="2">The sequence shown here is derived from an EMBL/GenBank/DDBJ whole genome shotgun (WGS) entry which is preliminary data.</text>
</comment>
<evidence type="ECO:0000313" key="3">
    <source>
        <dbReference type="Proteomes" id="UP000605846"/>
    </source>
</evidence>
<feature type="domain" description="Ribosome maturation protein SDO1/SBDS N-terminal" evidence="1">
    <location>
        <begin position="9"/>
        <end position="92"/>
    </location>
</feature>
<dbReference type="InterPro" id="IPR036786">
    <property type="entry name" value="Ribosome_mat_SBDS_N_sf"/>
</dbReference>
<accession>A0A8H7BR08</accession>
<protein>
    <recommendedName>
        <fullName evidence="1">Ribosome maturation protein SDO1/SBDS N-terminal domain-containing protein</fullName>
    </recommendedName>
</protein>
<proteinExistence type="predicted"/>
<dbReference type="InterPro" id="IPR019783">
    <property type="entry name" value="SDO1/SBDS_N"/>
</dbReference>
<name>A0A8H7BR08_9FUNG</name>
<sequence length="95" mass="10316">MSGSTGEKAVKVIYKTNNDEYFVVANPGMVCKWRKDKTIPLIDVVQSFDVLTTASGGNTGQTVRPSKGSLESTFGTSNVDDIVRKIVEEGVEKNM</sequence>
<evidence type="ECO:0000259" key="1">
    <source>
        <dbReference type="Pfam" id="PF01172"/>
    </source>
</evidence>
<reference evidence="2" key="1">
    <citation type="submission" date="2020-01" db="EMBL/GenBank/DDBJ databases">
        <title>Genome Sequencing of Three Apophysomyces-Like Fungal Strains Confirms a Novel Fungal Genus in the Mucoromycota with divergent Burkholderia-like Endosymbiotic Bacteria.</title>
        <authorList>
            <person name="Stajich J.E."/>
            <person name="Macias A.M."/>
            <person name="Carter-House D."/>
            <person name="Lovett B."/>
            <person name="Kasson L.R."/>
            <person name="Berry K."/>
            <person name="Grigoriev I."/>
            <person name="Chang Y."/>
            <person name="Spatafora J."/>
            <person name="Kasson M.T."/>
        </authorList>
    </citation>
    <scope>NUCLEOTIDE SEQUENCE</scope>
    <source>
        <strain evidence="2">NRRL A-21654</strain>
    </source>
</reference>
<dbReference type="SUPFAM" id="SSF89895">
    <property type="entry name" value="FYSH domain"/>
    <property type="match status" value="1"/>
</dbReference>